<dbReference type="InterPro" id="IPR005119">
    <property type="entry name" value="LysR_subst-bd"/>
</dbReference>
<dbReference type="Proteomes" id="UP000564644">
    <property type="component" value="Unassembled WGS sequence"/>
</dbReference>
<dbReference type="SUPFAM" id="SSF46785">
    <property type="entry name" value="Winged helix' DNA-binding domain"/>
    <property type="match status" value="1"/>
</dbReference>
<dbReference type="InterPro" id="IPR000847">
    <property type="entry name" value="LysR_HTH_N"/>
</dbReference>
<dbReference type="PANTHER" id="PTHR30126:SF39">
    <property type="entry name" value="HTH-TYPE TRANSCRIPTIONAL REGULATOR CYSL"/>
    <property type="match status" value="1"/>
</dbReference>
<dbReference type="SUPFAM" id="SSF53850">
    <property type="entry name" value="Periplasmic binding protein-like II"/>
    <property type="match status" value="1"/>
</dbReference>
<protein>
    <submittedName>
        <fullName evidence="6">LysR family transcriptional regulator</fullName>
    </submittedName>
</protein>
<dbReference type="RefSeq" id="WP_185130699.1">
    <property type="nucleotide sequence ID" value="NZ_JACJVO010000024.1"/>
</dbReference>
<evidence type="ECO:0000313" key="7">
    <source>
        <dbReference type="Proteomes" id="UP000564644"/>
    </source>
</evidence>
<dbReference type="PROSITE" id="PS50931">
    <property type="entry name" value="HTH_LYSR"/>
    <property type="match status" value="1"/>
</dbReference>
<dbReference type="EMBL" id="JACJVO010000024">
    <property type="protein sequence ID" value="MBB6733039.1"/>
    <property type="molecule type" value="Genomic_DNA"/>
</dbReference>
<accession>A0A7X0SNA6</accession>
<keyword evidence="3" id="KW-0238">DNA-binding</keyword>
<evidence type="ECO:0000313" key="6">
    <source>
        <dbReference type="EMBL" id="MBB6733039.1"/>
    </source>
</evidence>
<reference evidence="6 7" key="1">
    <citation type="submission" date="2020-08" db="EMBL/GenBank/DDBJ databases">
        <title>Cohnella phylogeny.</title>
        <authorList>
            <person name="Dunlap C."/>
        </authorList>
    </citation>
    <scope>NUCLEOTIDE SEQUENCE [LARGE SCALE GENOMIC DNA]</scope>
    <source>
        <strain evidence="6 7">CBP 2801</strain>
    </source>
</reference>
<evidence type="ECO:0000256" key="2">
    <source>
        <dbReference type="ARBA" id="ARBA00023015"/>
    </source>
</evidence>
<comment type="similarity">
    <text evidence="1">Belongs to the LysR transcriptional regulatory family.</text>
</comment>
<evidence type="ECO:0000259" key="5">
    <source>
        <dbReference type="PROSITE" id="PS50931"/>
    </source>
</evidence>
<dbReference type="CDD" id="cd08420">
    <property type="entry name" value="PBP2_CysL_like"/>
    <property type="match status" value="1"/>
</dbReference>
<organism evidence="6 7">
    <name type="scientific">Cohnella zeiphila</name>
    <dbReference type="NCBI Taxonomy" id="2761120"/>
    <lineage>
        <taxon>Bacteria</taxon>
        <taxon>Bacillati</taxon>
        <taxon>Bacillota</taxon>
        <taxon>Bacilli</taxon>
        <taxon>Bacillales</taxon>
        <taxon>Paenibacillaceae</taxon>
        <taxon>Cohnella</taxon>
    </lineage>
</organism>
<keyword evidence="7" id="KW-1185">Reference proteome</keyword>
<feature type="domain" description="HTH lysR-type" evidence="5">
    <location>
        <begin position="1"/>
        <end position="57"/>
    </location>
</feature>
<name>A0A7X0SNA6_9BACL</name>
<dbReference type="GO" id="GO:0000976">
    <property type="term" value="F:transcription cis-regulatory region binding"/>
    <property type="evidence" value="ECO:0007669"/>
    <property type="project" value="TreeGrafter"/>
</dbReference>
<dbReference type="FunFam" id="1.10.10.10:FF:000001">
    <property type="entry name" value="LysR family transcriptional regulator"/>
    <property type="match status" value="1"/>
</dbReference>
<dbReference type="AlphaFoldDB" id="A0A7X0SNA6"/>
<proteinExistence type="inferred from homology"/>
<dbReference type="Gene3D" id="1.10.10.10">
    <property type="entry name" value="Winged helix-like DNA-binding domain superfamily/Winged helix DNA-binding domain"/>
    <property type="match status" value="1"/>
</dbReference>
<evidence type="ECO:0000256" key="4">
    <source>
        <dbReference type="ARBA" id="ARBA00023163"/>
    </source>
</evidence>
<evidence type="ECO:0000256" key="3">
    <source>
        <dbReference type="ARBA" id="ARBA00023125"/>
    </source>
</evidence>
<comment type="caution">
    <text evidence="6">The sequence shown here is derived from an EMBL/GenBank/DDBJ whole genome shotgun (WGS) entry which is preliminary data.</text>
</comment>
<dbReference type="PRINTS" id="PR00039">
    <property type="entry name" value="HTHLYSR"/>
</dbReference>
<dbReference type="GO" id="GO:0003700">
    <property type="term" value="F:DNA-binding transcription factor activity"/>
    <property type="evidence" value="ECO:0007669"/>
    <property type="project" value="InterPro"/>
</dbReference>
<gene>
    <name evidence="6" type="ORF">H7C18_19155</name>
</gene>
<sequence length="298" mass="32936">MDAQLNVFQTVAELKHFSRAAEKLHMTQPAVSQQIRALEDSLGVRLMERNNKGVSLTNAGELVLHYAKEINGQYRKMREMIDELLHFTGGPLAIGASYTFGEYALPATIARLHLEFPGIRPSIAIGNTADIADRLRARELDLAIVEGSEYGTGVEAERLANDRMYIAAGAGHPLAGGEPVGPERLSEEIWMVREEGSGTRAATDRMFASLGIRPARLMELGSTQLIKETVEAGLGVTLQSRLALRKELGLGSLKLLLVEGIPVKRDFYVLLRKGELRTRTMEVFLQTLQEETERLLID</sequence>
<keyword evidence="2" id="KW-0805">Transcription regulation</keyword>
<dbReference type="PANTHER" id="PTHR30126">
    <property type="entry name" value="HTH-TYPE TRANSCRIPTIONAL REGULATOR"/>
    <property type="match status" value="1"/>
</dbReference>
<dbReference type="Gene3D" id="3.40.190.290">
    <property type="match status" value="1"/>
</dbReference>
<evidence type="ECO:0000256" key="1">
    <source>
        <dbReference type="ARBA" id="ARBA00009437"/>
    </source>
</evidence>
<dbReference type="Pfam" id="PF00126">
    <property type="entry name" value="HTH_1"/>
    <property type="match status" value="1"/>
</dbReference>
<dbReference type="InterPro" id="IPR036388">
    <property type="entry name" value="WH-like_DNA-bd_sf"/>
</dbReference>
<dbReference type="InterPro" id="IPR036390">
    <property type="entry name" value="WH_DNA-bd_sf"/>
</dbReference>
<dbReference type="Pfam" id="PF03466">
    <property type="entry name" value="LysR_substrate"/>
    <property type="match status" value="1"/>
</dbReference>
<keyword evidence="4" id="KW-0804">Transcription</keyword>